<dbReference type="InterPro" id="IPR002641">
    <property type="entry name" value="PNPLA_dom"/>
</dbReference>
<reference evidence="6" key="2">
    <citation type="journal article" date="2021" name="PeerJ">
        <title>Extensive microbial diversity within the chicken gut microbiome revealed by metagenomics and culture.</title>
        <authorList>
            <person name="Gilroy R."/>
            <person name="Ravi A."/>
            <person name="Getino M."/>
            <person name="Pursley I."/>
            <person name="Horton D.L."/>
            <person name="Alikhan N.F."/>
            <person name="Baker D."/>
            <person name="Gharbi K."/>
            <person name="Hall N."/>
            <person name="Watson M."/>
            <person name="Adriaenssens E.M."/>
            <person name="Foster-Nyarko E."/>
            <person name="Jarju S."/>
            <person name="Secka A."/>
            <person name="Antonio M."/>
            <person name="Oren A."/>
            <person name="Chaudhuri R.R."/>
            <person name="La Ragione R."/>
            <person name="Hildebrand F."/>
            <person name="Pallen M.J."/>
        </authorList>
    </citation>
    <scope>NUCLEOTIDE SEQUENCE</scope>
    <source>
        <strain evidence="6">G3-3990</strain>
    </source>
</reference>
<feature type="active site" description="Nucleophile" evidence="4">
    <location>
        <position position="49"/>
    </location>
</feature>
<dbReference type="InterPro" id="IPR016035">
    <property type="entry name" value="Acyl_Trfase/lysoPLipase"/>
</dbReference>
<feature type="short sequence motif" description="GXSXG" evidence="4">
    <location>
        <begin position="47"/>
        <end position="51"/>
    </location>
</feature>
<feature type="short sequence motif" description="GXGXXG" evidence="4">
    <location>
        <begin position="20"/>
        <end position="25"/>
    </location>
</feature>
<evidence type="ECO:0000313" key="6">
    <source>
        <dbReference type="EMBL" id="MBO8460776.1"/>
    </source>
</evidence>
<keyword evidence="1 4" id="KW-0378">Hydrolase</keyword>
<comment type="caution">
    <text evidence="6">The sequence shown here is derived from an EMBL/GenBank/DDBJ whole genome shotgun (WGS) entry which is preliminary data.</text>
</comment>
<dbReference type="PANTHER" id="PTHR14226:SF78">
    <property type="entry name" value="SLR0060 PROTEIN"/>
    <property type="match status" value="1"/>
</dbReference>
<reference evidence="6" key="1">
    <citation type="submission" date="2020-10" db="EMBL/GenBank/DDBJ databases">
        <authorList>
            <person name="Gilroy R."/>
        </authorList>
    </citation>
    <scope>NUCLEOTIDE SEQUENCE</scope>
    <source>
        <strain evidence="6">G3-3990</strain>
    </source>
</reference>
<dbReference type="Pfam" id="PF01734">
    <property type="entry name" value="Patatin"/>
    <property type="match status" value="1"/>
</dbReference>
<dbReference type="GO" id="GO:0016042">
    <property type="term" value="P:lipid catabolic process"/>
    <property type="evidence" value="ECO:0007669"/>
    <property type="project" value="UniProtKB-UniRule"/>
</dbReference>
<accession>A0A9D9HVA5</accession>
<evidence type="ECO:0000256" key="3">
    <source>
        <dbReference type="ARBA" id="ARBA00023098"/>
    </source>
</evidence>
<evidence type="ECO:0000259" key="5">
    <source>
        <dbReference type="PROSITE" id="PS51635"/>
    </source>
</evidence>
<organism evidence="6 7">
    <name type="scientific">Candidatus Gallipaludibacter merdavium</name>
    <dbReference type="NCBI Taxonomy" id="2840839"/>
    <lineage>
        <taxon>Bacteria</taxon>
        <taxon>Pseudomonadati</taxon>
        <taxon>Bacteroidota</taxon>
        <taxon>Bacteroidia</taxon>
        <taxon>Bacteroidales</taxon>
        <taxon>Candidatus Gallipaludibacter</taxon>
    </lineage>
</organism>
<dbReference type="EMBL" id="JADIMG010000098">
    <property type="protein sequence ID" value="MBO8460776.1"/>
    <property type="molecule type" value="Genomic_DNA"/>
</dbReference>
<dbReference type="PANTHER" id="PTHR14226">
    <property type="entry name" value="NEUROPATHY TARGET ESTERASE/SWISS CHEESE D.MELANOGASTER"/>
    <property type="match status" value="1"/>
</dbReference>
<protein>
    <submittedName>
        <fullName evidence="6">Patatin-like phospholipase family protein</fullName>
    </submittedName>
</protein>
<keyword evidence="3 4" id="KW-0443">Lipid metabolism</keyword>
<keyword evidence="2 4" id="KW-0442">Lipid degradation</keyword>
<dbReference type="CDD" id="cd07205">
    <property type="entry name" value="Pat_PNPLA6_PNPLA7_NTE1_like"/>
    <property type="match status" value="1"/>
</dbReference>
<dbReference type="InterPro" id="IPR050301">
    <property type="entry name" value="NTE"/>
</dbReference>
<dbReference type="AlphaFoldDB" id="A0A9D9HVA5"/>
<dbReference type="Proteomes" id="UP000823641">
    <property type="component" value="Unassembled WGS sequence"/>
</dbReference>
<feature type="active site" description="Proton acceptor" evidence="4">
    <location>
        <position position="161"/>
    </location>
</feature>
<evidence type="ECO:0000256" key="4">
    <source>
        <dbReference type="PROSITE-ProRule" id="PRU01161"/>
    </source>
</evidence>
<dbReference type="GO" id="GO:0016787">
    <property type="term" value="F:hydrolase activity"/>
    <property type="evidence" value="ECO:0007669"/>
    <property type="project" value="UniProtKB-UniRule"/>
</dbReference>
<dbReference type="PROSITE" id="PS51635">
    <property type="entry name" value="PNPLA"/>
    <property type="match status" value="1"/>
</dbReference>
<feature type="domain" description="PNPLA" evidence="5">
    <location>
        <begin position="16"/>
        <end position="174"/>
    </location>
</feature>
<feature type="short sequence motif" description="DGA/G" evidence="4">
    <location>
        <begin position="161"/>
        <end position="163"/>
    </location>
</feature>
<evidence type="ECO:0000256" key="1">
    <source>
        <dbReference type="ARBA" id="ARBA00022801"/>
    </source>
</evidence>
<dbReference type="SUPFAM" id="SSF52151">
    <property type="entry name" value="FabD/lysophospholipase-like"/>
    <property type="match status" value="1"/>
</dbReference>
<sequence>MTVNKLIQQKPYKLGIALSGGGIKGLCHAGVLKGLDELGLKPNVLSGVSAGAIVGALYADGYTPDEIRDLFDDVSFREWTQIRIPAGGFFRIEPFVKFLQSTLRTKRIEDLKIPLRIVATDLDHGRSVTFTSGNLVECVAASCSVPVLFTPRNIDGVNYVDGGVFKNFPVSTIRNECEYLIGVNASPLVADQYKMSIMNVAMRCYHFMFKANIIHDKELCDLLIEPPDMGDYDTFEVEKSQEIFELGYNEAKIIVAQKLREINMLDTDM</sequence>
<evidence type="ECO:0000256" key="2">
    <source>
        <dbReference type="ARBA" id="ARBA00022963"/>
    </source>
</evidence>
<name>A0A9D9HVA5_9BACT</name>
<evidence type="ECO:0000313" key="7">
    <source>
        <dbReference type="Proteomes" id="UP000823641"/>
    </source>
</evidence>
<gene>
    <name evidence="6" type="ORF">IAA73_10685</name>
</gene>
<proteinExistence type="predicted"/>
<dbReference type="Gene3D" id="3.40.1090.10">
    <property type="entry name" value="Cytosolic phospholipase A2 catalytic domain"/>
    <property type="match status" value="2"/>
</dbReference>